<evidence type="ECO:0000313" key="2">
    <source>
        <dbReference type="Proteomes" id="UP000275846"/>
    </source>
</evidence>
<gene>
    <name evidence="1" type="ORF">SSLN_LOCUS10047</name>
</gene>
<protein>
    <submittedName>
        <fullName evidence="1">Uncharacterized protein</fullName>
    </submittedName>
</protein>
<evidence type="ECO:0000313" key="1">
    <source>
        <dbReference type="EMBL" id="VDL96432.1"/>
    </source>
</evidence>
<dbReference type="Proteomes" id="UP000275846">
    <property type="component" value="Unassembled WGS sequence"/>
</dbReference>
<dbReference type="EMBL" id="UYSU01035615">
    <property type="protein sequence ID" value="VDL96432.1"/>
    <property type="molecule type" value="Genomic_DNA"/>
</dbReference>
<reference evidence="1 2" key="1">
    <citation type="submission" date="2018-11" db="EMBL/GenBank/DDBJ databases">
        <authorList>
            <consortium name="Pathogen Informatics"/>
        </authorList>
    </citation>
    <scope>NUCLEOTIDE SEQUENCE [LARGE SCALE GENOMIC DNA]</scope>
    <source>
        <strain evidence="1 2">NST_G2</strain>
    </source>
</reference>
<organism evidence="1 2">
    <name type="scientific">Schistocephalus solidus</name>
    <name type="common">Tapeworm</name>
    <dbReference type="NCBI Taxonomy" id="70667"/>
    <lineage>
        <taxon>Eukaryota</taxon>
        <taxon>Metazoa</taxon>
        <taxon>Spiralia</taxon>
        <taxon>Lophotrochozoa</taxon>
        <taxon>Platyhelminthes</taxon>
        <taxon>Cestoda</taxon>
        <taxon>Eucestoda</taxon>
        <taxon>Diphyllobothriidea</taxon>
        <taxon>Diphyllobothriidae</taxon>
        <taxon>Schistocephalus</taxon>
    </lineage>
</organism>
<dbReference type="AlphaFoldDB" id="A0A3P7CF87"/>
<dbReference type="SUPFAM" id="SSF52047">
    <property type="entry name" value="RNI-like"/>
    <property type="match status" value="1"/>
</dbReference>
<dbReference type="Gene3D" id="3.80.10.10">
    <property type="entry name" value="Ribonuclease Inhibitor"/>
    <property type="match status" value="1"/>
</dbReference>
<proteinExistence type="predicted"/>
<keyword evidence="2" id="KW-1185">Reference proteome</keyword>
<sequence>MIDPEAYHELIPLENSGLVHLSLRFSKLSTEGIHEVAKRLGNRNKWNNSIISLDLTGCRITDLGMCYIAETLTKFFLTDDELALRRILQGEYLFTETQGRDIADGFSLIDLPQKDASKLAAARKPAFGVHHHVLFSPWGRNGVAAEASKASTHRGVYHYDQLLPYNEARGAEGHQLKSQQPFGLAQPVAVAANEDYTQAEINDIRGFVKKFLKSPRNAEIRTRLLSKIEQDPDTTLQTLTAKCQWLKNQKNDSAIVEQPSSSLAAISVRAFPHTMSMSLHKSKDSTTRKPQTAC</sequence>
<accession>A0A3P7CF87</accession>
<name>A0A3P7CF87_SCHSO</name>
<dbReference type="OrthoDB" id="120976at2759"/>
<dbReference type="InterPro" id="IPR032675">
    <property type="entry name" value="LRR_dom_sf"/>
</dbReference>